<dbReference type="GO" id="GO:0140662">
    <property type="term" value="F:ATP-dependent protein folding chaperone"/>
    <property type="evidence" value="ECO:0007669"/>
    <property type="project" value="InterPro"/>
</dbReference>
<reference evidence="4" key="2">
    <citation type="journal article" date="2021" name="Sci. Rep.">
        <title>The distribution of antibiotic resistance genes in chicken gut microbiota commensals.</title>
        <authorList>
            <person name="Juricova H."/>
            <person name="Matiasovicova J."/>
            <person name="Kubasova T."/>
            <person name="Cejkova D."/>
            <person name="Rychlik I."/>
        </authorList>
    </citation>
    <scope>NUCLEOTIDE SEQUENCE</scope>
    <source>
        <strain evidence="4">An824</strain>
    </source>
</reference>
<dbReference type="Proteomes" id="UP000706891">
    <property type="component" value="Unassembled WGS sequence"/>
</dbReference>
<evidence type="ECO:0000256" key="3">
    <source>
        <dbReference type="ARBA" id="ARBA00022840"/>
    </source>
</evidence>
<dbReference type="InterPro" id="IPR018181">
    <property type="entry name" value="Heat_shock_70_CS"/>
</dbReference>
<dbReference type="SUPFAM" id="SSF53067">
    <property type="entry name" value="Actin-like ATPase domain"/>
    <property type="match status" value="2"/>
</dbReference>
<dbReference type="Pfam" id="PF00012">
    <property type="entry name" value="HSP70"/>
    <property type="match status" value="1"/>
</dbReference>
<name>A0A939B7M1_9BACT</name>
<dbReference type="EMBL" id="JACJJG010000036">
    <property type="protein sequence ID" value="MBM6673795.1"/>
    <property type="molecule type" value="Genomic_DNA"/>
</dbReference>
<dbReference type="Gene3D" id="3.30.420.40">
    <property type="match status" value="2"/>
</dbReference>
<dbReference type="PROSITE" id="PS01036">
    <property type="entry name" value="HSP70_3"/>
    <property type="match status" value="1"/>
</dbReference>
<dbReference type="InterPro" id="IPR013126">
    <property type="entry name" value="Hsp_70_fam"/>
</dbReference>
<comment type="caution">
    <text evidence="4">The sequence shown here is derived from an EMBL/GenBank/DDBJ whole genome shotgun (WGS) entry which is preliminary data.</text>
</comment>
<dbReference type="GO" id="GO:0005524">
    <property type="term" value="F:ATP binding"/>
    <property type="evidence" value="ECO:0007669"/>
    <property type="project" value="UniProtKB-KW"/>
</dbReference>
<dbReference type="InterPro" id="IPR043129">
    <property type="entry name" value="ATPase_NBD"/>
</dbReference>
<organism evidence="4 5">
    <name type="scientific">Marseilla massiliensis</name>
    <dbReference type="NCBI Taxonomy" id="1841864"/>
    <lineage>
        <taxon>Bacteria</taxon>
        <taxon>Pseudomonadati</taxon>
        <taxon>Bacteroidota</taxon>
        <taxon>Bacteroidia</taxon>
        <taxon>Bacteroidales</taxon>
        <taxon>Prevotellaceae</taxon>
        <taxon>Marseilla</taxon>
    </lineage>
</organism>
<comment type="similarity">
    <text evidence="1">Belongs to the heat shock protein 70 family.</text>
</comment>
<keyword evidence="5" id="KW-1185">Reference proteome</keyword>
<accession>A0A939B7M1</accession>
<keyword evidence="3" id="KW-0067">ATP-binding</keyword>
<evidence type="ECO:0000313" key="5">
    <source>
        <dbReference type="Proteomes" id="UP000706891"/>
    </source>
</evidence>
<dbReference type="AlphaFoldDB" id="A0A939B7M1"/>
<protein>
    <submittedName>
        <fullName evidence="4">Hsp70 family protein</fullName>
    </submittedName>
</protein>
<dbReference type="RefSeq" id="WP_205104705.1">
    <property type="nucleotide sequence ID" value="NZ_JACJJG010000036.1"/>
</dbReference>
<evidence type="ECO:0000256" key="2">
    <source>
        <dbReference type="ARBA" id="ARBA00022741"/>
    </source>
</evidence>
<reference evidence="4" key="1">
    <citation type="submission" date="2020-08" db="EMBL/GenBank/DDBJ databases">
        <authorList>
            <person name="Cejkova D."/>
            <person name="Kubasova T."/>
            <person name="Jahodarova E."/>
            <person name="Rychlik I."/>
        </authorList>
    </citation>
    <scope>NUCLEOTIDE SEQUENCE</scope>
    <source>
        <strain evidence="4">An824</strain>
    </source>
</reference>
<gene>
    <name evidence="4" type="ORF">H6A34_07890</name>
</gene>
<keyword evidence="2" id="KW-0547">Nucleotide-binding</keyword>
<dbReference type="Gene3D" id="3.90.640.10">
    <property type="entry name" value="Actin, Chain A, domain 4"/>
    <property type="match status" value="1"/>
</dbReference>
<dbReference type="PANTHER" id="PTHR19375">
    <property type="entry name" value="HEAT SHOCK PROTEIN 70KDA"/>
    <property type="match status" value="1"/>
</dbReference>
<evidence type="ECO:0000313" key="4">
    <source>
        <dbReference type="EMBL" id="MBM6673795.1"/>
    </source>
</evidence>
<evidence type="ECO:0000256" key="1">
    <source>
        <dbReference type="ARBA" id="ARBA00007381"/>
    </source>
</evidence>
<sequence length="417" mass="46822">MAKIGIDFGTSFTTMSYVDKQGLATPIRVYGKEKIPTMLYFPEDGGELLIGEAAYNKYQDCMDAETSEVADLILGGIITGLKRDMSRNGAVATPKGNMSYVSVIALFLKYLKKYAEDNVFEGECITDVCMTYPVAFDWQTEKKEILKEAAEQAGFKHVKLLKESVAALMGYENSHEIKNEGVLVYDFGGGTFDVAYVMFDHIGEQYILPPIGDGECGGQNIDFALYENWDKKVKTQKSRHISMFDDEVFLPVLKSNCVKQKEKMSNGSFGPEFLPLPPAGSVFVKLGALSRQEWDDIVEPWVDKTIQKTNQMLQEIEHHNATCSNKLRVDKVILIGGSSRLPMVYEKLKDICPVEPTRVPEVDVAVANGAAIFINKDEVREQTCYCIECGYKMTNKQRFCMICGKSNLRYNHCFDDI</sequence>
<proteinExistence type="inferred from homology"/>
<dbReference type="PRINTS" id="PR00301">
    <property type="entry name" value="HEATSHOCK70"/>
</dbReference>